<evidence type="ECO:0000313" key="2">
    <source>
        <dbReference type="EMBL" id="KAJ7621351.1"/>
    </source>
</evidence>
<dbReference type="GO" id="GO:0016853">
    <property type="term" value="F:isomerase activity"/>
    <property type="evidence" value="ECO:0007669"/>
    <property type="project" value="TreeGrafter"/>
</dbReference>
<dbReference type="PANTHER" id="PTHR13774">
    <property type="entry name" value="PHENAZINE BIOSYNTHESIS PROTEIN"/>
    <property type="match status" value="1"/>
</dbReference>
<sequence>MATDYRLKFTTLDVFTSTRYIGNPLAIVHVPPSIKLTQDEKQRVAREFNFSETVFHHEDTVPAVIDIFTTTEELPFAGHPTVGTGFYLLSKASPTVENVTLRTKAGDIPVVRTDSGGARLQVPIDFKEHAPQRIGSVKQQPGLKDTDYVNGREGAEACASIVKGMTFLLLELASEDALGRMQPYAQRLEIPNKEEVLGEWGVGFQGVYAFYEDGGRVRTRMFDAALEDPATGSAASALGGFLGRRKGLGVHEFQIVQGVEMGRRSEIRVRVEIGEDGEVRKIELEGEAVEVMQGVLNV</sequence>
<evidence type="ECO:0008006" key="4">
    <source>
        <dbReference type="Google" id="ProtNLM"/>
    </source>
</evidence>
<keyword evidence="3" id="KW-1185">Reference proteome</keyword>
<dbReference type="AlphaFoldDB" id="A0AAD7BIA7"/>
<dbReference type="InterPro" id="IPR003719">
    <property type="entry name" value="Phenazine_PhzF-like"/>
</dbReference>
<dbReference type="SUPFAM" id="SSF54506">
    <property type="entry name" value="Diaminopimelate epimerase-like"/>
    <property type="match status" value="1"/>
</dbReference>
<dbReference type="GO" id="GO:0005737">
    <property type="term" value="C:cytoplasm"/>
    <property type="evidence" value="ECO:0007669"/>
    <property type="project" value="TreeGrafter"/>
</dbReference>
<dbReference type="Gene3D" id="3.10.310.10">
    <property type="entry name" value="Diaminopimelate Epimerase, Chain A, domain 1"/>
    <property type="match status" value="2"/>
</dbReference>
<evidence type="ECO:0000256" key="1">
    <source>
        <dbReference type="PIRSR" id="PIRSR016184-1"/>
    </source>
</evidence>
<dbReference type="PANTHER" id="PTHR13774:SF32">
    <property type="entry name" value="ANTISENSE-ENHANCING SEQUENCE 1"/>
    <property type="match status" value="1"/>
</dbReference>
<dbReference type="Proteomes" id="UP001221142">
    <property type="component" value="Unassembled WGS sequence"/>
</dbReference>
<dbReference type="EMBL" id="JARKIF010000016">
    <property type="protein sequence ID" value="KAJ7621351.1"/>
    <property type="molecule type" value="Genomic_DNA"/>
</dbReference>
<organism evidence="2 3">
    <name type="scientific">Roridomyces roridus</name>
    <dbReference type="NCBI Taxonomy" id="1738132"/>
    <lineage>
        <taxon>Eukaryota</taxon>
        <taxon>Fungi</taxon>
        <taxon>Dikarya</taxon>
        <taxon>Basidiomycota</taxon>
        <taxon>Agaricomycotina</taxon>
        <taxon>Agaricomycetes</taxon>
        <taxon>Agaricomycetidae</taxon>
        <taxon>Agaricales</taxon>
        <taxon>Marasmiineae</taxon>
        <taxon>Mycenaceae</taxon>
        <taxon>Roridomyces</taxon>
    </lineage>
</organism>
<reference evidence="2" key="1">
    <citation type="submission" date="2023-03" db="EMBL/GenBank/DDBJ databases">
        <title>Massive genome expansion in bonnet fungi (Mycena s.s.) driven by repeated elements and novel gene families across ecological guilds.</title>
        <authorList>
            <consortium name="Lawrence Berkeley National Laboratory"/>
            <person name="Harder C.B."/>
            <person name="Miyauchi S."/>
            <person name="Viragh M."/>
            <person name="Kuo A."/>
            <person name="Thoen E."/>
            <person name="Andreopoulos B."/>
            <person name="Lu D."/>
            <person name="Skrede I."/>
            <person name="Drula E."/>
            <person name="Henrissat B."/>
            <person name="Morin E."/>
            <person name="Kohler A."/>
            <person name="Barry K."/>
            <person name="LaButti K."/>
            <person name="Morin E."/>
            <person name="Salamov A."/>
            <person name="Lipzen A."/>
            <person name="Mereny Z."/>
            <person name="Hegedus B."/>
            <person name="Baldrian P."/>
            <person name="Stursova M."/>
            <person name="Weitz H."/>
            <person name="Taylor A."/>
            <person name="Grigoriev I.V."/>
            <person name="Nagy L.G."/>
            <person name="Martin F."/>
            <person name="Kauserud H."/>
        </authorList>
    </citation>
    <scope>NUCLEOTIDE SEQUENCE</scope>
    <source>
        <strain evidence="2">9284</strain>
    </source>
</reference>
<feature type="active site" evidence="1">
    <location>
        <position position="52"/>
    </location>
</feature>
<dbReference type="Pfam" id="PF02567">
    <property type="entry name" value="PhzC-PhzF"/>
    <property type="match status" value="1"/>
</dbReference>
<name>A0AAD7BIA7_9AGAR</name>
<proteinExistence type="predicted"/>
<protein>
    <recommendedName>
        <fullName evidence="4">Phenazine biosynthesis protein</fullName>
    </recommendedName>
</protein>
<evidence type="ECO:0000313" key="3">
    <source>
        <dbReference type="Proteomes" id="UP001221142"/>
    </source>
</evidence>
<comment type="caution">
    <text evidence="2">The sequence shown here is derived from an EMBL/GenBank/DDBJ whole genome shotgun (WGS) entry which is preliminary data.</text>
</comment>
<gene>
    <name evidence="2" type="ORF">FB45DRAFT_139773</name>
</gene>
<accession>A0AAD7BIA7</accession>
<dbReference type="NCBIfam" id="TIGR00654">
    <property type="entry name" value="PhzF_family"/>
    <property type="match status" value="1"/>
</dbReference>
<dbReference type="PIRSF" id="PIRSF016184">
    <property type="entry name" value="PhzC_PhzF"/>
    <property type="match status" value="1"/>
</dbReference>